<dbReference type="SMART" id="SM00860">
    <property type="entry name" value="SMI1_KNR4"/>
    <property type="match status" value="1"/>
</dbReference>
<dbReference type="AlphaFoldDB" id="B9XKD3"/>
<name>B9XKD3_PEDPL</name>
<dbReference type="Gene3D" id="3.40.1580.10">
    <property type="entry name" value="SMI1/KNR4-like"/>
    <property type="match status" value="1"/>
</dbReference>
<protein>
    <recommendedName>
        <fullName evidence="1">Knr4/Smi1-like domain-containing protein</fullName>
    </recommendedName>
</protein>
<gene>
    <name evidence="2" type="ORF">Cflav_PD2592</name>
</gene>
<sequence>MTREEIENVLASLFKKRTVPFDSATPQDWNKLNEKFGTHFSNEFILFMELVNKYQFRGEILNITRGGYSSSNDTIAFSYDFEMKNGDWQKDMIPFYNIGNGDYFCLSASAGEDSPVFYFYHDDGRFERYSDMALENTETVDAVGIENNSDFAVLTIADEWDWQVERTHLLALQAKLNAYFRFVESGQILESYPEAAGRQLVIDVIGKFPLPQSGIDLLTHASDACAGLGIRIRYRHYPGPQQ</sequence>
<dbReference type="STRING" id="320771.Cflav_PD2592"/>
<comment type="caution">
    <text evidence="2">The sequence shown here is derived from an EMBL/GenBank/DDBJ whole genome shotgun (WGS) entry which is preliminary data.</text>
</comment>
<dbReference type="InterPro" id="IPR037883">
    <property type="entry name" value="Knr4/Smi1-like_sf"/>
</dbReference>
<organism evidence="2 3">
    <name type="scientific">Pedosphaera parvula (strain Ellin514)</name>
    <dbReference type="NCBI Taxonomy" id="320771"/>
    <lineage>
        <taxon>Bacteria</taxon>
        <taxon>Pseudomonadati</taxon>
        <taxon>Verrucomicrobiota</taxon>
        <taxon>Pedosphaerae</taxon>
        <taxon>Pedosphaerales</taxon>
        <taxon>Pedosphaeraceae</taxon>
        <taxon>Pedosphaera</taxon>
    </lineage>
</organism>
<dbReference type="RefSeq" id="WP_007416276.1">
    <property type="nucleotide sequence ID" value="NZ_ABOX02000024.1"/>
</dbReference>
<dbReference type="Pfam" id="PF14567">
    <property type="entry name" value="SUKH_5"/>
    <property type="match status" value="1"/>
</dbReference>
<dbReference type="InterPro" id="IPR046702">
    <property type="entry name" value="DUF6572"/>
</dbReference>
<evidence type="ECO:0000313" key="3">
    <source>
        <dbReference type="Proteomes" id="UP000003688"/>
    </source>
</evidence>
<dbReference type="OrthoDB" id="2679045at2"/>
<reference evidence="2 3" key="1">
    <citation type="journal article" date="2011" name="J. Bacteriol.">
        <title>Genome sequence of 'Pedosphaera parvula' Ellin514, an aerobic Verrucomicrobial isolate from pasture soil.</title>
        <authorList>
            <person name="Kant R."/>
            <person name="van Passel M.W."/>
            <person name="Sangwan P."/>
            <person name="Palva A."/>
            <person name="Lucas S."/>
            <person name="Copeland A."/>
            <person name="Lapidus A."/>
            <person name="Glavina Del Rio T."/>
            <person name="Dalin E."/>
            <person name="Tice H."/>
            <person name="Bruce D."/>
            <person name="Goodwin L."/>
            <person name="Pitluck S."/>
            <person name="Chertkov O."/>
            <person name="Larimer F.W."/>
            <person name="Land M.L."/>
            <person name="Hauser L."/>
            <person name="Brettin T.S."/>
            <person name="Detter J.C."/>
            <person name="Han S."/>
            <person name="de Vos W.M."/>
            <person name="Janssen P.H."/>
            <person name="Smidt H."/>
        </authorList>
    </citation>
    <scope>NUCLEOTIDE SEQUENCE [LARGE SCALE GENOMIC DNA]</scope>
    <source>
        <strain evidence="2 3">Ellin514</strain>
    </source>
</reference>
<keyword evidence="3" id="KW-1185">Reference proteome</keyword>
<feature type="domain" description="Knr4/Smi1-like" evidence="1">
    <location>
        <begin position="23"/>
        <end position="132"/>
    </location>
</feature>
<proteinExistence type="predicted"/>
<accession>B9XKD3</accession>
<dbReference type="EMBL" id="ABOX02000024">
    <property type="protein sequence ID" value="EEF59771.1"/>
    <property type="molecule type" value="Genomic_DNA"/>
</dbReference>
<dbReference type="SUPFAM" id="SSF160631">
    <property type="entry name" value="SMI1/KNR4-like"/>
    <property type="match status" value="1"/>
</dbReference>
<dbReference type="Pfam" id="PF20212">
    <property type="entry name" value="DUF6572"/>
    <property type="match status" value="1"/>
</dbReference>
<dbReference type="InterPro" id="IPR018958">
    <property type="entry name" value="Knr4/Smi1-like_dom"/>
</dbReference>
<evidence type="ECO:0000313" key="2">
    <source>
        <dbReference type="EMBL" id="EEF59771.1"/>
    </source>
</evidence>
<dbReference type="Proteomes" id="UP000003688">
    <property type="component" value="Unassembled WGS sequence"/>
</dbReference>
<evidence type="ECO:0000259" key="1">
    <source>
        <dbReference type="SMART" id="SM00860"/>
    </source>
</evidence>